<evidence type="ECO:0000313" key="1">
    <source>
        <dbReference type="EMBL" id="OGY09931.1"/>
    </source>
</evidence>
<dbReference type="EMBL" id="MHBW01000003">
    <property type="protein sequence ID" value="OGY09931.1"/>
    <property type="molecule type" value="Genomic_DNA"/>
</dbReference>
<protein>
    <recommendedName>
        <fullName evidence="3">Dockerin domain-containing protein</fullName>
    </recommendedName>
</protein>
<dbReference type="STRING" id="1797513.A2782_04485"/>
<dbReference type="GO" id="GO:0000272">
    <property type="term" value="P:polysaccharide catabolic process"/>
    <property type="evidence" value="ECO:0007669"/>
    <property type="project" value="InterPro"/>
</dbReference>
<comment type="caution">
    <text evidence="1">The sequence shown here is derived from an EMBL/GenBank/DDBJ whole genome shotgun (WGS) entry which is preliminary data.</text>
</comment>
<evidence type="ECO:0008006" key="3">
    <source>
        <dbReference type="Google" id="ProtNLM"/>
    </source>
</evidence>
<organism evidence="1 2">
    <name type="scientific">Candidatus Blackburnbacteria bacterium RIFCSPHIGHO2_01_FULL_43_15b</name>
    <dbReference type="NCBI Taxonomy" id="1797513"/>
    <lineage>
        <taxon>Bacteria</taxon>
        <taxon>Candidatus Blackburniibacteriota</taxon>
    </lineage>
</organism>
<dbReference type="AlphaFoldDB" id="A0A1G1V3I0"/>
<accession>A0A1G1V3I0</accession>
<evidence type="ECO:0000313" key="2">
    <source>
        <dbReference type="Proteomes" id="UP000177967"/>
    </source>
</evidence>
<dbReference type="Proteomes" id="UP000177967">
    <property type="component" value="Unassembled WGS sequence"/>
</dbReference>
<dbReference type="SUPFAM" id="SSF63446">
    <property type="entry name" value="Type I dockerin domain"/>
    <property type="match status" value="1"/>
</dbReference>
<dbReference type="InterPro" id="IPR036439">
    <property type="entry name" value="Dockerin_dom_sf"/>
</dbReference>
<name>A0A1G1V3I0_9BACT</name>
<dbReference type="Gene3D" id="2.60.40.4130">
    <property type="match status" value="1"/>
</dbReference>
<sequence>MGSVVLGTNNTSLNATSIELFPGDLTSDGKIDLFDFNKFVEDFGPRMPQSGSPADFDQNRKVDLFDYNLFVPNFGKVGE</sequence>
<proteinExistence type="predicted"/>
<gene>
    <name evidence="1" type="ORF">A2782_04485</name>
</gene>
<reference evidence="1 2" key="1">
    <citation type="journal article" date="2016" name="Nat. Commun.">
        <title>Thousands of microbial genomes shed light on interconnected biogeochemical processes in an aquifer system.</title>
        <authorList>
            <person name="Anantharaman K."/>
            <person name="Brown C.T."/>
            <person name="Hug L.A."/>
            <person name="Sharon I."/>
            <person name="Castelle C.J."/>
            <person name="Probst A.J."/>
            <person name="Thomas B.C."/>
            <person name="Singh A."/>
            <person name="Wilkins M.J."/>
            <person name="Karaoz U."/>
            <person name="Brodie E.L."/>
            <person name="Williams K.H."/>
            <person name="Hubbard S.S."/>
            <person name="Banfield J.F."/>
        </authorList>
    </citation>
    <scope>NUCLEOTIDE SEQUENCE [LARGE SCALE GENOMIC DNA]</scope>
</reference>